<dbReference type="CDD" id="cd02116">
    <property type="entry name" value="ACT"/>
    <property type="match status" value="1"/>
</dbReference>
<evidence type="ECO:0000256" key="2">
    <source>
        <dbReference type="SAM" id="Phobius"/>
    </source>
</evidence>
<sequence length="287" mass="29574">MDVSDGDHGNNDHRHGFLGREALDLGALLLAAGASHVVVLSLGHSDGGVRTLIGVGVLLLAVSALHRWHRHRAAHAPRRRGPRADAAGSGAGDAAGTAPYAAHDPADDRLWGVRVTVADVPGGLAALTARFAALGVDIRLMQVHPAGTDAVDEFFVSAPAHVGEEALHTAVREAGGRDALVRPADVHELSDTTSRTLALVSALIAGAATLERSLLALTAAHEVEHADSPPAGLGREDLSGASMTLPAPDGGVLTVRRNGVPFTAVEFARCRALVQVASSLHARTRRG</sequence>
<name>A0ABV1ZME9_9ACTN</name>
<evidence type="ECO:0000259" key="3">
    <source>
        <dbReference type="PROSITE" id="PS51671"/>
    </source>
</evidence>
<dbReference type="PROSITE" id="PS51671">
    <property type="entry name" value="ACT"/>
    <property type="match status" value="1"/>
</dbReference>
<dbReference type="Pfam" id="PF01842">
    <property type="entry name" value="ACT"/>
    <property type="match status" value="1"/>
</dbReference>
<comment type="caution">
    <text evidence="4">The sequence shown here is derived from an EMBL/GenBank/DDBJ whole genome shotgun (WGS) entry which is preliminary data.</text>
</comment>
<feature type="domain" description="ACT" evidence="3">
    <location>
        <begin position="112"/>
        <end position="186"/>
    </location>
</feature>
<dbReference type="InterPro" id="IPR002912">
    <property type="entry name" value="ACT_dom"/>
</dbReference>
<keyword evidence="2" id="KW-0812">Transmembrane</keyword>
<dbReference type="RefSeq" id="WP_267947264.1">
    <property type="nucleotide sequence ID" value="NZ_JBEQNA010000008.1"/>
</dbReference>
<accession>A0ABV1ZME9</accession>
<feature type="transmembrane region" description="Helical" evidence="2">
    <location>
        <begin position="49"/>
        <end position="68"/>
    </location>
</feature>
<evidence type="ECO:0000313" key="5">
    <source>
        <dbReference type="Proteomes" id="UP001432401"/>
    </source>
</evidence>
<gene>
    <name evidence="4" type="ORF">ABUK86_00860</name>
</gene>
<dbReference type="Proteomes" id="UP001432401">
    <property type="component" value="Unassembled WGS sequence"/>
</dbReference>
<feature type="compositionally biased region" description="Low complexity" evidence="1">
    <location>
        <begin position="84"/>
        <end position="99"/>
    </location>
</feature>
<keyword evidence="2" id="KW-0472">Membrane</keyword>
<reference evidence="4 5" key="1">
    <citation type="submission" date="2024-06" db="EMBL/GenBank/DDBJ databases">
        <authorList>
            <person name="Bataeva Y.V."/>
            <person name="Grigorian L.N."/>
            <person name="Solomentsev V.I."/>
        </authorList>
    </citation>
    <scope>NUCLEOTIDE SEQUENCE [LARGE SCALE GENOMIC DNA]</scope>
    <source>
        <strain evidence="5">SCPM-O-B-12605 (RCAM04882)</strain>
    </source>
</reference>
<feature type="region of interest" description="Disordered" evidence="1">
    <location>
        <begin position="72"/>
        <end position="99"/>
    </location>
</feature>
<keyword evidence="2" id="KW-1133">Transmembrane helix</keyword>
<evidence type="ECO:0000313" key="4">
    <source>
        <dbReference type="EMBL" id="MES0832312.1"/>
    </source>
</evidence>
<keyword evidence="5" id="KW-1185">Reference proteome</keyword>
<evidence type="ECO:0000256" key="1">
    <source>
        <dbReference type="SAM" id="MobiDB-lite"/>
    </source>
</evidence>
<dbReference type="InterPro" id="IPR045865">
    <property type="entry name" value="ACT-like_dom_sf"/>
</dbReference>
<dbReference type="SUPFAM" id="SSF55021">
    <property type="entry name" value="ACT-like"/>
    <property type="match status" value="1"/>
</dbReference>
<proteinExistence type="predicted"/>
<organism evidence="4 5">
    <name type="scientific">Nocardiopsis tropica</name>
    <dbReference type="NCBI Taxonomy" id="109330"/>
    <lineage>
        <taxon>Bacteria</taxon>
        <taxon>Bacillati</taxon>
        <taxon>Actinomycetota</taxon>
        <taxon>Actinomycetes</taxon>
        <taxon>Streptosporangiales</taxon>
        <taxon>Nocardiopsidaceae</taxon>
        <taxon>Nocardiopsis</taxon>
    </lineage>
</organism>
<dbReference type="EMBL" id="JBEQNB010000001">
    <property type="protein sequence ID" value="MES0832312.1"/>
    <property type="molecule type" value="Genomic_DNA"/>
</dbReference>
<feature type="compositionally biased region" description="Basic residues" evidence="1">
    <location>
        <begin position="72"/>
        <end position="81"/>
    </location>
</feature>
<protein>
    <submittedName>
        <fullName evidence="4">ACT domain-containing protein</fullName>
    </submittedName>
</protein>